<dbReference type="InterPro" id="IPR000182">
    <property type="entry name" value="GNAT_dom"/>
</dbReference>
<dbReference type="InterPro" id="IPR036527">
    <property type="entry name" value="SCP2_sterol-bd_dom_sf"/>
</dbReference>
<dbReference type="EMBL" id="JAGZCZ010000005">
    <property type="protein sequence ID" value="MBS5519665.1"/>
    <property type="molecule type" value="Genomic_DNA"/>
</dbReference>
<dbReference type="AlphaFoldDB" id="A0A943I195"/>
<protein>
    <submittedName>
        <fullName evidence="2">GNAT family N-acetyltransferase</fullName>
        <ecNumber evidence="2">2.3.1.-</ecNumber>
    </submittedName>
</protein>
<dbReference type="Pfam" id="PF13530">
    <property type="entry name" value="SCP2_2"/>
    <property type="match status" value="1"/>
</dbReference>
<dbReference type="InterPro" id="IPR051554">
    <property type="entry name" value="Acetyltransferase_Eis"/>
</dbReference>
<dbReference type="InterPro" id="IPR041380">
    <property type="entry name" value="Acetyltransf_17"/>
</dbReference>
<dbReference type="CDD" id="cd04301">
    <property type="entry name" value="NAT_SF"/>
    <property type="match status" value="1"/>
</dbReference>
<dbReference type="GO" id="GO:0030649">
    <property type="term" value="P:aminoglycoside antibiotic catabolic process"/>
    <property type="evidence" value="ECO:0007669"/>
    <property type="project" value="TreeGrafter"/>
</dbReference>
<dbReference type="GO" id="GO:0034069">
    <property type="term" value="F:aminoglycoside N-acetyltransferase activity"/>
    <property type="evidence" value="ECO:0007669"/>
    <property type="project" value="TreeGrafter"/>
</dbReference>
<dbReference type="Pfam" id="PF13527">
    <property type="entry name" value="Acetyltransf_9"/>
    <property type="match status" value="1"/>
</dbReference>
<accession>A0A943I195</accession>
<organism evidence="2 3">
    <name type="scientific">Acidaminococcus intestini</name>
    <dbReference type="NCBI Taxonomy" id="187327"/>
    <lineage>
        <taxon>Bacteria</taxon>
        <taxon>Bacillati</taxon>
        <taxon>Bacillota</taxon>
        <taxon>Negativicutes</taxon>
        <taxon>Acidaminococcales</taxon>
        <taxon>Acidaminococcaceae</taxon>
        <taxon>Acidaminococcus</taxon>
    </lineage>
</organism>
<evidence type="ECO:0000313" key="3">
    <source>
        <dbReference type="Proteomes" id="UP000754226"/>
    </source>
</evidence>
<dbReference type="PANTHER" id="PTHR37817:SF1">
    <property type="entry name" value="N-ACETYLTRANSFERASE EIS"/>
    <property type="match status" value="1"/>
</dbReference>
<proteinExistence type="predicted"/>
<reference evidence="2" key="1">
    <citation type="submission" date="2021-02" db="EMBL/GenBank/DDBJ databases">
        <title>Infant gut strain persistence is associated with maternal origin, phylogeny, and functional potential including surface adhesion and iron acquisition.</title>
        <authorList>
            <person name="Lou Y.C."/>
        </authorList>
    </citation>
    <scope>NUCLEOTIDE SEQUENCE</scope>
    <source>
        <strain evidence="2">L3_106_000M1_dasL3_106_000M1_concoct_15</strain>
    </source>
</reference>
<keyword evidence="2" id="KW-0012">Acyltransferase</keyword>
<evidence type="ECO:0000313" key="2">
    <source>
        <dbReference type="EMBL" id="MBS5519665.1"/>
    </source>
</evidence>
<dbReference type="SUPFAM" id="SSF55729">
    <property type="entry name" value="Acyl-CoA N-acyltransferases (Nat)"/>
    <property type="match status" value="1"/>
</dbReference>
<dbReference type="Pfam" id="PF17668">
    <property type="entry name" value="Acetyltransf_17"/>
    <property type="match status" value="1"/>
</dbReference>
<name>A0A943I195_9FIRM</name>
<evidence type="ECO:0000259" key="1">
    <source>
        <dbReference type="PROSITE" id="PS51186"/>
    </source>
</evidence>
<dbReference type="Proteomes" id="UP000754226">
    <property type="component" value="Unassembled WGS sequence"/>
</dbReference>
<dbReference type="InterPro" id="IPR025559">
    <property type="entry name" value="Eis_dom"/>
</dbReference>
<dbReference type="EC" id="2.3.1.-" evidence="2"/>
<dbReference type="Gene3D" id="3.30.1050.10">
    <property type="entry name" value="SCP2 sterol-binding domain"/>
    <property type="match status" value="1"/>
</dbReference>
<dbReference type="InterPro" id="IPR016181">
    <property type="entry name" value="Acyl_CoA_acyltransferase"/>
</dbReference>
<dbReference type="PANTHER" id="PTHR37817">
    <property type="entry name" value="N-ACETYLTRANSFERASE EIS"/>
    <property type="match status" value="1"/>
</dbReference>
<keyword evidence="2" id="KW-0808">Transferase</keyword>
<sequence length="393" mass="44883">MDFRLINEKTLPQVAALWDECFEKKGTPFYEWYFSEYALKQNRMLGGFEDDQLMTMVHLNPYTVHVRDKDFRVPYLVGVATAPEARGRHVMGELMDKTFTMLRAMKIPFVILMPIHAGIYQPYGFSFTALRTQYELPLREIDLVGESLTGYTFHRIPTKEAEAPLALVYDGAMAAYTGYVKRKHREWENLLVSGSQEGLETVVLKYGEKPCGYALYQKGEGTISIQELMALDQTAKLELLHYFKGFYGTFGKLSYLGPSDDLLYLRLPSQELAPRIVPFMMGRIVNAAQVLQALSVPDCLVGKDLVIGIRDEQVPLNTMLVKMHFDEKGVTLFNTLDDPTVLMDISSLTQLFFGTYGARELKDAGFIHVEEESSLWTLETLFPKKVNFINEYF</sequence>
<gene>
    <name evidence="2" type="ORF">KHX13_04950</name>
</gene>
<dbReference type="Gene3D" id="3.40.630.30">
    <property type="match status" value="2"/>
</dbReference>
<feature type="domain" description="N-acetyltransferase" evidence="1">
    <location>
        <begin position="1"/>
        <end position="145"/>
    </location>
</feature>
<comment type="caution">
    <text evidence="2">The sequence shown here is derived from an EMBL/GenBank/DDBJ whole genome shotgun (WGS) entry which is preliminary data.</text>
</comment>
<dbReference type="PROSITE" id="PS51186">
    <property type="entry name" value="GNAT"/>
    <property type="match status" value="1"/>
</dbReference>
<dbReference type="SUPFAM" id="SSF55718">
    <property type="entry name" value="SCP-like"/>
    <property type="match status" value="1"/>
</dbReference>